<dbReference type="AlphaFoldDB" id="A0A4S8F0S8"/>
<name>A0A4S8F0S8_9BURK</name>
<dbReference type="EMBL" id="STFG01000012">
    <property type="protein sequence ID" value="THT99894.1"/>
    <property type="molecule type" value="Genomic_DNA"/>
</dbReference>
<organism evidence="3 4">
    <name type="scientific">Lampropedia puyangensis</name>
    <dbReference type="NCBI Taxonomy" id="1330072"/>
    <lineage>
        <taxon>Bacteria</taxon>
        <taxon>Pseudomonadati</taxon>
        <taxon>Pseudomonadota</taxon>
        <taxon>Betaproteobacteria</taxon>
        <taxon>Burkholderiales</taxon>
        <taxon>Comamonadaceae</taxon>
        <taxon>Lampropedia</taxon>
    </lineage>
</organism>
<evidence type="ECO:0000313" key="4">
    <source>
        <dbReference type="Proteomes" id="UP000308917"/>
    </source>
</evidence>
<feature type="transmembrane region" description="Helical" evidence="2">
    <location>
        <begin position="143"/>
        <end position="171"/>
    </location>
</feature>
<proteinExistence type="predicted"/>
<feature type="region of interest" description="Disordered" evidence="1">
    <location>
        <begin position="1"/>
        <end position="25"/>
    </location>
</feature>
<sequence>MTAKPSDSNTPSSPDSASAPSLTGKDQTAQCPLAVHLAHTHADTTGSPPPIQRGCPSIIGRVLLYLLAITSLGMGILGVFVPGLPTTVFILIAAWAAARSSPKLHAWLLQHKLFGPILRNWEAGGFVSAKAKRAATLTMLASVLIMLLAGVPTWALLFASTCMACVAIYLWRRPEPPTEKNTAA</sequence>
<feature type="compositionally biased region" description="Low complexity" evidence="1">
    <location>
        <begin position="1"/>
        <end position="21"/>
    </location>
</feature>
<dbReference type="PANTHER" id="PTHR35813:SF1">
    <property type="entry name" value="INNER MEMBRANE PROTEIN YBAN"/>
    <property type="match status" value="1"/>
</dbReference>
<evidence type="ECO:0000256" key="1">
    <source>
        <dbReference type="SAM" id="MobiDB-lite"/>
    </source>
</evidence>
<keyword evidence="2" id="KW-0472">Membrane</keyword>
<keyword evidence="4" id="KW-1185">Reference proteome</keyword>
<dbReference type="PANTHER" id="PTHR35813">
    <property type="entry name" value="INNER MEMBRANE PROTEIN YBAN"/>
    <property type="match status" value="1"/>
</dbReference>
<gene>
    <name evidence="3" type="ORF">E9531_11200</name>
</gene>
<reference evidence="3 4" key="1">
    <citation type="journal article" date="2015" name="Antonie Van Leeuwenhoek">
        <title>Lampropedia puyangensis sp. nov., isolated from symptomatic bark of Populus ? euramericana canker and emended description of Lampropedia hyalina (Ehrenberg 1832) Lee et al. 2004.</title>
        <authorList>
            <person name="Li Y."/>
            <person name="Wang T."/>
            <person name="Piao C.G."/>
            <person name="Wang L.F."/>
            <person name="Tian G.Z."/>
            <person name="Zhu T.H."/>
            <person name="Guo M.W."/>
        </authorList>
    </citation>
    <scope>NUCLEOTIDE SEQUENCE [LARGE SCALE GENOMIC DNA]</scope>
    <source>
        <strain evidence="3 4">2-bin</strain>
    </source>
</reference>
<keyword evidence="2" id="KW-0812">Transmembrane</keyword>
<accession>A0A4S8F0S8</accession>
<comment type="caution">
    <text evidence="3">The sequence shown here is derived from an EMBL/GenBank/DDBJ whole genome shotgun (WGS) entry which is preliminary data.</text>
</comment>
<feature type="transmembrane region" description="Helical" evidence="2">
    <location>
        <begin position="62"/>
        <end position="95"/>
    </location>
</feature>
<evidence type="ECO:0000256" key="2">
    <source>
        <dbReference type="SAM" id="Phobius"/>
    </source>
</evidence>
<dbReference type="RefSeq" id="WP_136573855.1">
    <property type="nucleotide sequence ID" value="NZ_STFG01000012.1"/>
</dbReference>
<dbReference type="Pfam" id="PF04304">
    <property type="entry name" value="DUF454"/>
    <property type="match status" value="1"/>
</dbReference>
<evidence type="ECO:0000313" key="3">
    <source>
        <dbReference type="EMBL" id="THT99894.1"/>
    </source>
</evidence>
<dbReference type="InterPro" id="IPR007401">
    <property type="entry name" value="DUF454"/>
</dbReference>
<keyword evidence="2" id="KW-1133">Transmembrane helix</keyword>
<protein>
    <submittedName>
        <fullName evidence="3">DUF454 domain-containing protein</fullName>
    </submittedName>
</protein>
<dbReference type="OrthoDB" id="9816293at2"/>
<dbReference type="GO" id="GO:0005886">
    <property type="term" value="C:plasma membrane"/>
    <property type="evidence" value="ECO:0007669"/>
    <property type="project" value="TreeGrafter"/>
</dbReference>
<dbReference type="Proteomes" id="UP000308917">
    <property type="component" value="Unassembled WGS sequence"/>
</dbReference>